<dbReference type="RefSeq" id="WP_112085348.1">
    <property type="nucleotide sequence ID" value="NZ_QLSV01000004.1"/>
</dbReference>
<accession>A0A328WRR4</accession>
<feature type="domain" description="RagB/SusD" evidence="6">
    <location>
        <begin position="318"/>
        <end position="488"/>
    </location>
</feature>
<comment type="subcellular location">
    <subcellularLocation>
        <location evidence="1">Cell outer membrane</location>
    </subcellularLocation>
</comment>
<evidence type="ECO:0000259" key="7">
    <source>
        <dbReference type="Pfam" id="PF14322"/>
    </source>
</evidence>
<evidence type="ECO:0000313" key="8">
    <source>
        <dbReference type="EMBL" id="RAR48881.1"/>
    </source>
</evidence>
<evidence type="ECO:0000313" key="9">
    <source>
        <dbReference type="Proteomes" id="UP000249518"/>
    </source>
</evidence>
<dbReference type="SUPFAM" id="SSF48452">
    <property type="entry name" value="TPR-like"/>
    <property type="match status" value="1"/>
</dbReference>
<dbReference type="OrthoDB" id="5694214at2"/>
<evidence type="ECO:0000256" key="2">
    <source>
        <dbReference type="ARBA" id="ARBA00006275"/>
    </source>
</evidence>
<evidence type="ECO:0000256" key="1">
    <source>
        <dbReference type="ARBA" id="ARBA00004442"/>
    </source>
</evidence>
<dbReference type="Pfam" id="PF14322">
    <property type="entry name" value="SusD-like_3"/>
    <property type="match status" value="1"/>
</dbReference>
<evidence type="ECO:0000256" key="4">
    <source>
        <dbReference type="ARBA" id="ARBA00023136"/>
    </source>
</evidence>
<dbReference type="InterPro" id="IPR012944">
    <property type="entry name" value="SusD_RagB_dom"/>
</dbReference>
<evidence type="ECO:0000259" key="6">
    <source>
        <dbReference type="Pfam" id="PF07980"/>
    </source>
</evidence>
<dbReference type="Pfam" id="PF07980">
    <property type="entry name" value="SusD_RagB"/>
    <property type="match status" value="1"/>
</dbReference>
<proteinExistence type="inferred from homology"/>
<keyword evidence="9" id="KW-1185">Reference proteome</keyword>
<dbReference type="InterPro" id="IPR011990">
    <property type="entry name" value="TPR-like_helical_dom_sf"/>
</dbReference>
<reference evidence="8 9" key="1">
    <citation type="submission" date="2018-06" db="EMBL/GenBank/DDBJ databases">
        <title>Genomic Encyclopedia of Type Strains, Phase III (KMG-III): the genomes of soil and plant-associated and newly described type strains.</title>
        <authorList>
            <person name="Whitman W."/>
        </authorList>
    </citation>
    <scope>NUCLEOTIDE SEQUENCE [LARGE SCALE GENOMIC DNA]</scope>
    <source>
        <strain evidence="8 9">CGMCC 1.12504</strain>
    </source>
</reference>
<dbReference type="Gene3D" id="1.25.40.390">
    <property type="match status" value="1"/>
</dbReference>
<dbReference type="CDD" id="cd08977">
    <property type="entry name" value="SusD"/>
    <property type="match status" value="1"/>
</dbReference>
<dbReference type="GO" id="GO:0009279">
    <property type="term" value="C:cell outer membrane"/>
    <property type="evidence" value="ECO:0007669"/>
    <property type="project" value="UniProtKB-SubCell"/>
</dbReference>
<name>A0A328WRR4_9FLAO</name>
<dbReference type="EMBL" id="QLSV01000004">
    <property type="protein sequence ID" value="RAR48881.1"/>
    <property type="molecule type" value="Genomic_DNA"/>
</dbReference>
<sequence length="488" mass="54924">MKTNINFKLFFIASCFFLLSSCEDDLDVELRDAVTEFDFLNNPDNAVQLVNGVYNKQLDFNMYSFSWIGMTSITSDDADKGSTPSDTGSDKHKMDNLTFGASDISFSDVWNGRYEGIYRTNNALFYLEQLTIDSALKNRLIAEVKFLRALFYFDLVRCFGGVPLVTSKIDINNAELINSVVYTRKSKQETYAQIEADLLDAIEFLPLKSQYSGENLGRATKGAAQALLAKAYLYQEKWQLAYDASGDVISSGQYGLLPSYANVWREVGENSSESIYEIQASLNNGIRDYTNVQGPRGTPDLGWGFNTPTLALSNAYEPGDLRREATILFVQSTPFQLWDGFQGGSNWNNPRYNYKAYQSSILEQWNGNLGETAKNLRILKYSDILLIRAEAGYQLGMTSEALSRINQLRFRAGLADLTSMTIQDVWKERRLEMAMEHDRWFDIVRTGQAQSAMAANGKTFLVGTHELFPIPQDQIIVSGGLLMQNPGY</sequence>
<keyword evidence="4" id="KW-0472">Membrane</keyword>
<feature type="domain" description="SusD-like N-terminal" evidence="7">
    <location>
        <begin position="75"/>
        <end position="233"/>
    </location>
</feature>
<dbReference type="InterPro" id="IPR033985">
    <property type="entry name" value="SusD-like_N"/>
</dbReference>
<evidence type="ECO:0000256" key="3">
    <source>
        <dbReference type="ARBA" id="ARBA00022729"/>
    </source>
</evidence>
<gene>
    <name evidence="8" type="ORF">B0I10_10417</name>
</gene>
<protein>
    <submittedName>
        <fullName evidence="8">Putative outer membrane starch-binding protein</fullName>
    </submittedName>
</protein>
<evidence type="ECO:0000256" key="5">
    <source>
        <dbReference type="ARBA" id="ARBA00023237"/>
    </source>
</evidence>
<organism evidence="8 9">
    <name type="scientific">Flavobacterium lacus</name>
    <dbReference type="NCBI Taxonomy" id="1353778"/>
    <lineage>
        <taxon>Bacteria</taxon>
        <taxon>Pseudomonadati</taxon>
        <taxon>Bacteroidota</taxon>
        <taxon>Flavobacteriia</taxon>
        <taxon>Flavobacteriales</taxon>
        <taxon>Flavobacteriaceae</taxon>
        <taxon>Flavobacterium</taxon>
    </lineage>
</organism>
<dbReference type="Proteomes" id="UP000249518">
    <property type="component" value="Unassembled WGS sequence"/>
</dbReference>
<dbReference type="PROSITE" id="PS51257">
    <property type="entry name" value="PROKAR_LIPOPROTEIN"/>
    <property type="match status" value="1"/>
</dbReference>
<dbReference type="AlphaFoldDB" id="A0A328WRR4"/>
<comment type="similarity">
    <text evidence="2">Belongs to the SusD family.</text>
</comment>
<comment type="caution">
    <text evidence="8">The sequence shown here is derived from an EMBL/GenBank/DDBJ whole genome shotgun (WGS) entry which is preliminary data.</text>
</comment>
<keyword evidence="5" id="KW-0998">Cell outer membrane</keyword>
<keyword evidence="3" id="KW-0732">Signal</keyword>